<feature type="compositionally biased region" description="Low complexity" evidence="1">
    <location>
        <begin position="98"/>
        <end position="107"/>
    </location>
</feature>
<gene>
    <name evidence="2" type="ORF">Sant_3466</name>
</gene>
<dbReference type="HOGENOM" id="CLU_274837_0_0_6"/>
<dbReference type="KEGG" id="sod:Sant_3466"/>
<accession>W0I1Z7</accession>
<dbReference type="EMBL" id="CP006569">
    <property type="protein sequence ID" value="AHF78453.1"/>
    <property type="molecule type" value="Genomic_DNA"/>
</dbReference>
<sequence>MPNTLDVRQKAGLNASRQSTSPASPGVGTPHTPPRSPAMVERRAVRPAIPLCPRGRSSVPAAASHFPLMINALLKKTSRPHARPHHGAKACPLPPAPRAAAPAPMERTAPERPPQTDNDRRSGDAVTDLGNAAARRQRQPGGGSPATPSPGKAPRGKNRSRHGVKKQQKPEPSPYRQLRYAALNATAGEADASTPLPTAALAQGAIPAAIAINGDRPDARAHGYPTYRRGSEAGYRNNFHSDQGAQIRMTSVPWPGAIAGWGWRNMMCMLAASVIDTSAQGSRETLVFSAWTPYWSQPTAGDVIPANETLSGYGNLIGELWTGTASRGDALPAIGTAFAGAMARAISAAPGGVEKRTAAPGTSTVNGVSGLSDAQEVRAPATTASAALVKREPVGTPPPAQEGTASVNVKGAPVHAAPAAQEGTASVNVKGAPVYAAPAAREGFASVKVKREPVHAAPAAREGSVSVNVKREPVHAAPRAGEGTASVHLKGAPVHGAPRAGEGTASVHLKVAPVHAAPTAGEGFASVIVKGAPVHGAPAAGEGSASVNVKGALVHAVPAAGEGSASVHLKGAPVHAAPRAGEGSASVNVKGAPVHAVPAAGEGSASVNVKGAPVHAAPRAQEGSASVNVKGAPVHAASPAVDVSAAAIVTGAPINAAPLVVDASDAAIVRGAPINAALPAAGPSATASPFAVAVTPCVTGAINASVAPQAVPARAAPAGERFSDLNTHNMEWDAILTCLAEVIEGTKEAAQSSAPDRRAADAAMPSGSAASLLQDAYRPTYDLMPSQQAQSVSLFPLASYSPSPLPMSRLASFIHPMGYYKFLFERKQDLTEDLDATVRAYYARNEIRRCEAAGWEEGRVMAYLRNFKVHVYSYGKQMQTIPPAFQYLRQNLKRFIHEVELAHDYVRRALDIYFDEIEDTLTGTQNIAGDSSIRRYLSGVLHTQDDLILTQAILRLRYYLISLNDYLRHHKTNILFASSRTPGQPFSYDPTIPLGVTLPNDAGNRVVIMVDNDRVEKHYPMHVTILHEISHIQAGAQDFLFLPSNGQPVDVTTILKQFYDAINNRNGETLPYAKTFVKGYENFCKLRPLTPLEFIERVRADKMLQANIIMDNADCIAQFVVDIGQGRPYHRNDNGTLRHIEHLMAAICCRDLRKLLEKIIASRL</sequence>
<feature type="compositionally biased region" description="Basic residues" evidence="1">
    <location>
        <begin position="78"/>
        <end position="88"/>
    </location>
</feature>
<dbReference type="Proteomes" id="UP000019028">
    <property type="component" value="Chromosome"/>
</dbReference>
<dbReference type="AlphaFoldDB" id="W0I1Z7"/>
<name>W0I1Z7_9GAMM</name>
<evidence type="ECO:0000256" key="1">
    <source>
        <dbReference type="SAM" id="MobiDB-lite"/>
    </source>
</evidence>
<organism evidence="2 3">
    <name type="scientific">Sodalis praecaptivus</name>
    <dbReference type="NCBI Taxonomy" id="1239307"/>
    <lineage>
        <taxon>Bacteria</taxon>
        <taxon>Pseudomonadati</taxon>
        <taxon>Pseudomonadota</taxon>
        <taxon>Gammaproteobacteria</taxon>
        <taxon>Enterobacterales</taxon>
        <taxon>Bruguierivoracaceae</taxon>
        <taxon>Sodalis</taxon>
    </lineage>
</organism>
<feature type="compositionally biased region" description="Basic residues" evidence="1">
    <location>
        <begin position="154"/>
        <end position="167"/>
    </location>
</feature>
<keyword evidence="3" id="KW-1185">Reference proteome</keyword>
<evidence type="ECO:0000313" key="3">
    <source>
        <dbReference type="Proteomes" id="UP000019028"/>
    </source>
</evidence>
<feature type="region of interest" description="Disordered" evidence="1">
    <location>
        <begin position="78"/>
        <end position="176"/>
    </location>
</feature>
<proteinExistence type="predicted"/>
<protein>
    <submittedName>
        <fullName evidence="2">Putative cytotoxic necrotizing factor</fullName>
    </submittedName>
</protein>
<evidence type="ECO:0000313" key="2">
    <source>
        <dbReference type="EMBL" id="AHF78453.1"/>
    </source>
</evidence>
<dbReference type="PATRIC" id="fig|1239307.3.peg.3820"/>
<reference evidence="2 3" key="1">
    <citation type="journal article" date="2014" name="Genome Biol. Evol.">
        <title>Genome degeneration and adaptation in a nascent stage of symbiosis.</title>
        <authorList>
            <person name="Oakeson K.F."/>
            <person name="Gil R."/>
            <person name="Clayton A.L."/>
            <person name="Dunn D.M."/>
            <person name="von Niederhausern A.C."/>
            <person name="Hamil C."/>
            <person name="Aoyagi A."/>
            <person name="Duval B."/>
            <person name="Baca A."/>
            <person name="Silva F.J."/>
            <person name="Vallier A."/>
            <person name="Jackson D.G."/>
            <person name="Latorre A."/>
            <person name="Weiss R.B."/>
            <person name="Heddi A."/>
            <person name="Moya A."/>
            <person name="Dale C."/>
        </authorList>
    </citation>
    <scope>NUCLEOTIDE SEQUENCE [LARGE SCALE GENOMIC DNA]</scope>
    <source>
        <strain evidence="2 3">HS1</strain>
    </source>
</reference>
<feature type="region of interest" description="Disordered" evidence="1">
    <location>
        <begin position="1"/>
        <end position="40"/>
    </location>
</feature>